<keyword evidence="3" id="KW-0812">Transmembrane</keyword>
<keyword evidence="3" id="KW-1133">Transmembrane helix</keyword>
<sequence>MNEQNDQGKRDVVDDDLFEEIEEEELLQLVEEEREKALKNKNTSEKRRTLPKWPFWLIAIVLCINIIAVIPNTFSIPAIEFLKTSAQLSTDPIIKEDKEAVVVVKAGKSKGTGFSITSDGYIVTNYHVIDNGEKVTITFPEDGQFQGEVVAEYEEIDLALLKARDVQGEPVEHIPYLPLAEQTSFEEGEAVHFIGNPLRFSGIANEGKVIGYTHLGDWQEEVFMLDAPIYHGNSGSPVINADGKVIGVIFATIDKNQYGKVGLAVPITYFHEHVEEIPNLHVP</sequence>
<proteinExistence type="predicted"/>
<keyword evidence="1" id="KW-0378">Hydrolase</keyword>
<protein>
    <submittedName>
        <fullName evidence="4">S7 family peptidase</fullName>
    </submittedName>
</protein>
<dbReference type="OrthoDB" id="9766361at2"/>
<dbReference type="InterPro" id="IPR009003">
    <property type="entry name" value="Peptidase_S1_PA"/>
</dbReference>
<dbReference type="PANTHER" id="PTHR43019:SF23">
    <property type="entry name" value="PROTEASE DO-LIKE 5, CHLOROPLASTIC"/>
    <property type="match status" value="1"/>
</dbReference>
<keyword evidence="5" id="KW-1185">Reference proteome</keyword>
<dbReference type="PANTHER" id="PTHR43019">
    <property type="entry name" value="SERINE ENDOPROTEASE DEGS"/>
    <property type="match status" value="1"/>
</dbReference>
<dbReference type="Pfam" id="PF13365">
    <property type="entry name" value="Trypsin_2"/>
    <property type="match status" value="1"/>
</dbReference>
<dbReference type="EMBL" id="AVPG01000007">
    <property type="protein sequence ID" value="KGX87351.1"/>
    <property type="molecule type" value="Genomic_DNA"/>
</dbReference>
<dbReference type="eggNOG" id="COG0265">
    <property type="taxonomic scope" value="Bacteria"/>
</dbReference>
<keyword evidence="1" id="KW-0645">Protease</keyword>
<keyword evidence="2" id="KW-0175">Coiled coil</keyword>
<keyword evidence="3" id="KW-0472">Membrane</keyword>
<dbReference type="InterPro" id="IPR001940">
    <property type="entry name" value="Peptidase_S1C"/>
</dbReference>
<dbReference type="PRINTS" id="PR00834">
    <property type="entry name" value="PROTEASES2C"/>
</dbReference>
<dbReference type="RefSeq" id="WP_036833514.1">
    <property type="nucleotide sequence ID" value="NZ_AVPG01000007.1"/>
</dbReference>
<keyword evidence="1" id="KW-0720">Serine protease</keyword>
<dbReference type="Proteomes" id="UP000030401">
    <property type="component" value="Unassembled WGS sequence"/>
</dbReference>
<gene>
    <name evidence="4" type="ORF">N784_15705</name>
</gene>
<dbReference type="Gene3D" id="2.40.10.10">
    <property type="entry name" value="Trypsin-like serine proteases"/>
    <property type="match status" value="2"/>
</dbReference>
<dbReference type="InterPro" id="IPR043504">
    <property type="entry name" value="Peptidase_S1_PA_chymotrypsin"/>
</dbReference>
<evidence type="ECO:0000313" key="5">
    <source>
        <dbReference type="Proteomes" id="UP000030401"/>
    </source>
</evidence>
<accession>A0A0A5G2N4</accession>
<reference evidence="4 5" key="1">
    <citation type="submission" date="2013-08" db="EMBL/GenBank/DDBJ databases">
        <authorList>
            <person name="Huang J."/>
            <person name="Wang G."/>
        </authorList>
    </citation>
    <scope>NUCLEOTIDE SEQUENCE [LARGE SCALE GENOMIC DNA]</scope>
    <source>
        <strain evidence="4 5">JSM 072002</strain>
    </source>
</reference>
<dbReference type="AlphaFoldDB" id="A0A0A5G2N4"/>
<dbReference type="STRING" id="1385512.N784_15705"/>
<dbReference type="GO" id="GO:0006508">
    <property type="term" value="P:proteolysis"/>
    <property type="evidence" value="ECO:0007669"/>
    <property type="project" value="InterPro"/>
</dbReference>
<evidence type="ECO:0000256" key="3">
    <source>
        <dbReference type="SAM" id="Phobius"/>
    </source>
</evidence>
<dbReference type="SUPFAM" id="SSF50494">
    <property type="entry name" value="Trypsin-like serine proteases"/>
    <property type="match status" value="1"/>
</dbReference>
<feature type="coiled-coil region" evidence="2">
    <location>
        <begin position="20"/>
        <end position="47"/>
    </location>
</feature>
<comment type="caution">
    <text evidence="4">The sequence shown here is derived from an EMBL/GenBank/DDBJ whole genome shotgun (WGS) entry which is preliminary data.</text>
</comment>
<organism evidence="4 5">
    <name type="scientific">Pontibacillus litoralis JSM 072002</name>
    <dbReference type="NCBI Taxonomy" id="1385512"/>
    <lineage>
        <taxon>Bacteria</taxon>
        <taxon>Bacillati</taxon>
        <taxon>Bacillota</taxon>
        <taxon>Bacilli</taxon>
        <taxon>Bacillales</taxon>
        <taxon>Bacillaceae</taxon>
        <taxon>Pontibacillus</taxon>
    </lineage>
</organism>
<evidence type="ECO:0000256" key="1">
    <source>
        <dbReference type="ARBA" id="ARBA00022825"/>
    </source>
</evidence>
<name>A0A0A5G2N4_9BACI</name>
<feature type="transmembrane region" description="Helical" evidence="3">
    <location>
        <begin position="53"/>
        <end position="74"/>
    </location>
</feature>
<evidence type="ECO:0000313" key="4">
    <source>
        <dbReference type="EMBL" id="KGX87351.1"/>
    </source>
</evidence>
<evidence type="ECO:0000256" key="2">
    <source>
        <dbReference type="SAM" id="Coils"/>
    </source>
</evidence>
<dbReference type="GO" id="GO:0004252">
    <property type="term" value="F:serine-type endopeptidase activity"/>
    <property type="evidence" value="ECO:0007669"/>
    <property type="project" value="InterPro"/>
</dbReference>